<dbReference type="HAMAP" id="MF_03010">
    <property type="entry name" value="eIF3k"/>
    <property type="match status" value="1"/>
</dbReference>
<comment type="subcellular location">
    <subcellularLocation>
        <location evidence="5">Cytoplasm</location>
    </subcellularLocation>
</comment>
<dbReference type="GO" id="GO:0003743">
    <property type="term" value="F:translation initiation factor activity"/>
    <property type="evidence" value="ECO:0007669"/>
    <property type="project" value="UniProtKB-UniRule"/>
</dbReference>
<evidence type="ECO:0000256" key="5">
    <source>
        <dbReference type="HAMAP-Rule" id="MF_03010"/>
    </source>
</evidence>
<keyword evidence="3 5" id="KW-0648">Protein biosynthesis</keyword>
<accession>A0A813PL11</accession>
<evidence type="ECO:0000256" key="3">
    <source>
        <dbReference type="ARBA" id="ARBA00022917"/>
    </source>
</evidence>
<organism evidence="7 8">
    <name type="scientific">Brachionus calyciflorus</name>
    <dbReference type="NCBI Taxonomy" id="104777"/>
    <lineage>
        <taxon>Eukaryota</taxon>
        <taxon>Metazoa</taxon>
        <taxon>Spiralia</taxon>
        <taxon>Gnathifera</taxon>
        <taxon>Rotifera</taxon>
        <taxon>Eurotatoria</taxon>
        <taxon>Monogononta</taxon>
        <taxon>Pseudotrocha</taxon>
        <taxon>Ploima</taxon>
        <taxon>Brachionidae</taxon>
        <taxon>Brachionus</taxon>
    </lineage>
</organism>
<dbReference type="InterPro" id="IPR033464">
    <property type="entry name" value="CSN8_PSD8_EIF3K"/>
</dbReference>
<feature type="domain" description="PCI" evidence="6">
    <location>
        <begin position="39"/>
        <end position="206"/>
    </location>
</feature>
<dbReference type="GO" id="GO:0016282">
    <property type="term" value="C:eukaryotic 43S preinitiation complex"/>
    <property type="evidence" value="ECO:0007669"/>
    <property type="project" value="UniProtKB-UniRule"/>
</dbReference>
<dbReference type="OrthoDB" id="337745at2759"/>
<sequence length="226" mass="26588">MSRDWSQIDSMLQGIERYNPDNIPILEEYVQYQINENKYNLDANLALLKLYQFNPNHFQTLVTAHILLKALTNLPHSDFLLCKFLIDHTRMESEGLLSKIVDLSDLLERCQFREFWHLLKRDNESYKDVVSHVKGFENGIIEFILHIVSKTYQTIDFNELKEILGDLSNDELDKLIRLKSWKKQEDNFVFVANHEENIKTKNIVEKIKFEDVSSVISTTIRAQVAL</sequence>
<evidence type="ECO:0000256" key="1">
    <source>
        <dbReference type="ARBA" id="ARBA00022490"/>
    </source>
</evidence>
<dbReference type="GO" id="GO:0033290">
    <property type="term" value="C:eukaryotic 48S preinitiation complex"/>
    <property type="evidence" value="ECO:0007669"/>
    <property type="project" value="UniProtKB-UniRule"/>
</dbReference>
<dbReference type="GO" id="GO:0006446">
    <property type="term" value="P:regulation of translational initiation"/>
    <property type="evidence" value="ECO:0007669"/>
    <property type="project" value="InterPro"/>
</dbReference>
<protein>
    <recommendedName>
        <fullName evidence="5">Eukaryotic translation initiation factor 3 subunit K</fullName>
        <shortName evidence="5">eIF3k</shortName>
    </recommendedName>
    <alternativeName>
        <fullName evidence="5">eIF-3 p25</fullName>
    </alternativeName>
</protein>
<dbReference type="InterPro" id="IPR036388">
    <property type="entry name" value="WH-like_DNA-bd_sf"/>
</dbReference>
<dbReference type="InterPro" id="IPR009374">
    <property type="entry name" value="eIF3k"/>
</dbReference>
<dbReference type="GO" id="GO:0043022">
    <property type="term" value="F:ribosome binding"/>
    <property type="evidence" value="ECO:0007669"/>
    <property type="project" value="InterPro"/>
</dbReference>
<dbReference type="InterPro" id="IPR016020">
    <property type="entry name" value="Transl_init_fac_sub12_N_euk"/>
</dbReference>
<dbReference type="InterPro" id="IPR036390">
    <property type="entry name" value="WH_DNA-bd_sf"/>
</dbReference>
<dbReference type="EMBL" id="CAJNOC010000378">
    <property type="protein sequence ID" value="CAF0752715.1"/>
    <property type="molecule type" value="Genomic_DNA"/>
</dbReference>
<dbReference type="PANTHER" id="PTHR13022">
    <property type="entry name" value="EUKARYOTIC TRANSLATION INITIATION FACTOR 3 SUBUNIT 11"/>
    <property type="match status" value="1"/>
</dbReference>
<evidence type="ECO:0000256" key="4">
    <source>
        <dbReference type="ARBA" id="ARBA00057041"/>
    </source>
</evidence>
<dbReference type="Proteomes" id="UP000663879">
    <property type="component" value="Unassembled WGS sequence"/>
</dbReference>
<keyword evidence="8" id="KW-1185">Reference proteome</keyword>
<comment type="function">
    <text evidence="5">Component of the eukaryotic translation initiation factor 3 (eIF-3) complex, which is involved in protein synthesis of a specialized repertoire of mRNAs and, together with other initiation factors, stimulates binding of mRNA and methionyl-tRNAi to the 40S ribosome. The eIF-3 complex specifically targets and initiates translation of a subset of mRNAs involved in cell proliferation.</text>
</comment>
<evidence type="ECO:0000259" key="6">
    <source>
        <dbReference type="PROSITE" id="PS50250"/>
    </source>
</evidence>
<comment type="subunit">
    <text evidence="5">Component of the eukaryotic translation initiation factor 3 (eIF-3) complex.</text>
</comment>
<dbReference type="GO" id="GO:0005852">
    <property type="term" value="C:eukaryotic translation initiation factor 3 complex"/>
    <property type="evidence" value="ECO:0007669"/>
    <property type="project" value="UniProtKB-UniRule"/>
</dbReference>
<comment type="similarity">
    <text evidence="5">Belongs to the eIF-3 subunit K family.</text>
</comment>
<evidence type="ECO:0000256" key="2">
    <source>
        <dbReference type="ARBA" id="ARBA00022540"/>
    </source>
</evidence>
<dbReference type="PANTHER" id="PTHR13022:SF0">
    <property type="entry name" value="EUKARYOTIC TRANSLATION INITIATION FACTOR 3 SUBUNIT K"/>
    <property type="match status" value="1"/>
</dbReference>
<reference evidence="7" key="1">
    <citation type="submission" date="2021-02" db="EMBL/GenBank/DDBJ databases">
        <authorList>
            <person name="Nowell W R."/>
        </authorList>
    </citation>
    <scope>NUCLEOTIDE SEQUENCE</scope>
    <source>
        <strain evidence="7">Ploen Becks lab</strain>
    </source>
</reference>
<dbReference type="SUPFAM" id="SSF48371">
    <property type="entry name" value="ARM repeat"/>
    <property type="match status" value="1"/>
</dbReference>
<comment type="function">
    <text evidence="4">Component of the eukaryotic translation initiation factor 3 (eIF-3) complex, which is required for several steps in the initiation of protein synthesis. The eIF-3 complex associates with the 40S ribosome and facilitates the recruitment of eIF-1, eIF-1A, eIF-2:GTP:methionyl-tRNAi and eIF-5 to form the 43S pre-initiation complex (43S PIC). The eIF-3 complex stimulates mRNA recruitment to the 43S PIC and scanning of the mRNA for AUG recognition. The eIF-3 complex is also required for disassembly and recycling of post-termination ribosomal complexes and subsequently prevents premature joining of the 40S and 60S ribosomal subunits prior to initiation. The eIF-3 complex specifically targets and initiates translation of a subset of mRNAs involved in cell proliferation, including cell cycling, differentiation and apoptosis, and uses different modes of RNA stem-loop binding to exert either translational activation or repression.</text>
</comment>
<evidence type="ECO:0000313" key="8">
    <source>
        <dbReference type="Proteomes" id="UP000663879"/>
    </source>
</evidence>
<dbReference type="Gene3D" id="1.10.10.10">
    <property type="entry name" value="Winged helix-like DNA-binding domain superfamily/Winged helix DNA-binding domain"/>
    <property type="match status" value="1"/>
</dbReference>
<dbReference type="SUPFAM" id="SSF46785">
    <property type="entry name" value="Winged helix' DNA-binding domain"/>
    <property type="match status" value="1"/>
</dbReference>
<name>A0A813PL11_9BILA</name>
<gene>
    <name evidence="7" type="ORF">OXX778_LOCUS4004</name>
</gene>
<dbReference type="AlphaFoldDB" id="A0A813PL11"/>
<dbReference type="PROSITE" id="PS50250">
    <property type="entry name" value="PCI"/>
    <property type="match status" value="1"/>
</dbReference>
<proteinExistence type="inferred from homology"/>
<keyword evidence="2 5" id="KW-0396">Initiation factor</keyword>
<dbReference type="Gene3D" id="1.25.40.250">
    <property type="entry name" value="ARM repeat, domain 1"/>
    <property type="match status" value="1"/>
</dbReference>
<dbReference type="GO" id="GO:0003723">
    <property type="term" value="F:RNA binding"/>
    <property type="evidence" value="ECO:0007669"/>
    <property type="project" value="UniProtKB-UniRule"/>
</dbReference>
<dbReference type="InterPro" id="IPR000717">
    <property type="entry name" value="PCI_dom"/>
</dbReference>
<dbReference type="Pfam" id="PF10075">
    <property type="entry name" value="CSN8_PSD8_EIF3K"/>
    <property type="match status" value="1"/>
</dbReference>
<comment type="caution">
    <text evidence="7">The sequence shown here is derived from an EMBL/GenBank/DDBJ whole genome shotgun (WGS) entry which is preliminary data.</text>
</comment>
<dbReference type="FunFam" id="1.10.10.10:FF:000212">
    <property type="entry name" value="Eukaryotic translation initiation factor 3 subunit K"/>
    <property type="match status" value="1"/>
</dbReference>
<evidence type="ECO:0000313" key="7">
    <source>
        <dbReference type="EMBL" id="CAF0752715.1"/>
    </source>
</evidence>
<keyword evidence="1 5" id="KW-0963">Cytoplasm</keyword>
<dbReference type="FunFam" id="1.25.40.250:FF:000001">
    <property type="entry name" value="Eukaryotic translation initiation factor 3 subunit K"/>
    <property type="match status" value="1"/>
</dbReference>
<dbReference type="InterPro" id="IPR016024">
    <property type="entry name" value="ARM-type_fold"/>
</dbReference>
<dbReference type="GO" id="GO:0001732">
    <property type="term" value="P:formation of cytoplasmic translation initiation complex"/>
    <property type="evidence" value="ECO:0007669"/>
    <property type="project" value="UniProtKB-UniRule"/>
</dbReference>